<name>A0A7Y9LD60_9ACTN</name>
<feature type="region of interest" description="Disordered" evidence="1">
    <location>
        <begin position="313"/>
        <end position="390"/>
    </location>
</feature>
<organism evidence="2 3">
    <name type="scientific">Microlunatus parietis</name>
    <dbReference type="NCBI Taxonomy" id="682979"/>
    <lineage>
        <taxon>Bacteria</taxon>
        <taxon>Bacillati</taxon>
        <taxon>Actinomycetota</taxon>
        <taxon>Actinomycetes</taxon>
        <taxon>Propionibacteriales</taxon>
        <taxon>Propionibacteriaceae</taxon>
        <taxon>Microlunatus</taxon>
    </lineage>
</organism>
<protein>
    <submittedName>
        <fullName evidence="2">Uncharacterized protein</fullName>
    </submittedName>
</protein>
<dbReference type="EMBL" id="JACCBU010000001">
    <property type="protein sequence ID" value="NYE72435.1"/>
    <property type="molecule type" value="Genomic_DNA"/>
</dbReference>
<dbReference type="AlphaFoldDB" id="A0A7Y9LD60"/>
<feature type="compositionally biased region" description="Low complexity" evidence="1">
    <location>
        <begin position="324"/>
        <end position="341"/>
    </location>
</feature>
<comment type="caution">
    <text evidence="2">The sequence shown here is derived from an EMBL/GenBank/DDBJ whole genome shotgun (WGS) entry which is preliminary data.</text>
</comment>
<accession>A0A7Y9LD60</accession>
<feature type="compositionally biased region" description="Basic residues" evidence="1">
    <location>
        <begin position="378"/>
        <end position="390"/>
    </location>
</feature>
<keyword evidence="3" id="KW-1185">Reference proteome</keyword>
<feature type="compositionally biased region" description="Basic and acidic residues" evidence="1">
    <location>
        <begin position="231"/>
        <end position="240"/>
    </location>
</feature>
<sequence length="390" mass="42588">MGAVGEWTGTTRIAAQNCLSGPVGGPAVYAPQRDIRRASDRRGLSCRGCGLNLGKDRIRDRSSPPQPGGCWRIRNAVGQTARFRVRCPHRIRGGSRGSSRVTLTTAIRARWGRYVATRQTASGLGNGPLGPSRRIFDRARDCRHSALAAPCGRTAPNPGRPRTRRPPSPSSSHLHRPDLHAPARGRRPFVQPLAGSAATVRVACRGVGLSPPRIHVVRGPSLPRRPRLVRAEAGRPRSDSRSQAVGPGGSGCPSLRRFSVPRGESGARERVRIHPGTSRLLLWWARRSRRAKPRWIRESAAVALARNGRGWPPGWRRDRRERSVGVARGTRRGTGQARGSGPQPRTSPGSQMVAGGGGRVGRVRPRFAPRRGESPGRSRWRWRSGFRLAR</sequence>
<reference evidence="2 3" key="1">
    <citation type="submission" date="2020-07" db="EMBL/GenBank/DDBJ databases">
        <title>Sequencing the genomes of 1000 actinobacteria strains.</title>
        <authorList>
            <person name="Klenk H.-P."/>
        </authorList>
    </citation>
    <scope>NUCLEOTIDE SEQUENCE [LARGE SCALE GENOMIC DNA]</scope>
    <source>
        <strain evidence="2 3">DSM 22083</strain>
    </source>
</reference>
<evidence type="ECO:0000313" key="2">
    <source>
        <dbReference type="EMBL" id="NYE72435.1"/>
    </source>
</evidence>
<dbReference type="Proteomes" id="UP000569914">
    <property type="component" value="Unassembled WGS sequence"/>
</dbReference>
<evidence type="ECO:0000313" key="3">
    <source>
        <dbReference type="Proteomes" id="UP000569914"/>
    </source>
</evidence>
<gene>
    <name evidence="2" type="ORF">BKA15_003764</name>
</gene>
<proteinExistence type="predicted"/>
<evidence type="ECO:0000256" key="1">
    <source>
        <dbReference type="SAM" id="MobiDB-lite"/>
    </source>
</evidence>
<feature type="region of interest" description="Disordered" evidence="1">
    <location>
        <begin position="147"/>
        <end position="186"/>
    </location>
</feature>
<feature type="region of interest" description="Disordered" evidence="1">
    <location>
        <begin position="231"/>
        <end position="269"/>
    </location>
</feature>